<comment type="caution">
    <text evidence="3">The sequence shown here is derived from an EMBL/GenBank/DDBJ whole genome shotgun (WGS) entry which is preliminary data.</text>
</comment>
<dbReference type="InterPro" id="IPR009242">
    <property type="entry name" value="DUF896"/>
</dbReference>
<accession>A0A7W1XV44</accession>
<organism evidence="3 4">
    <name type="scientific">Thermoactinomyces mirandus</name>
    <dbReference type="NCBI Taxonomy" id="2756294"/>
    <lineage>
        <taxon>Bacteria</taxon>
        <taxon>Bacillati</taxon>
        <taxon>Bacillota</taxon>
        <taxon>Bacilli</taxon>
        <taxon>Bacillales</taxon>
        <taxon>Thermoactinomycetaceae</taxon>
        <taxon>Thermoactinomyces</taxon>
    </lineage>
</organism>
<evidence type="ECO:0000256" key="1">
    <source>
        <dbReference type="ARBA" id="ARBA00022490"/>
    </source>
</evidence>
<comment type="subcellular location">
    <subcellularLocation>
        <location evidence="2">Cytoplasm</location>
    </subcellularLocation>
</comment>
<keyword evidence="1 2" id="KW-0963">Cytoplasm</keyword>
<dbReference type="Proteomes" id="UP000538292">
    <property type="component" value="Unassembled WGS sequence"/>
</dbReference>
<keyword evidence="4" id="KW-1185">Reference proteome</keyword>
<reference evidence="3 4" key="1">
    <citation type="submission" date="2020-07" db="EMBL/GenBank/DDBJ databases">
        <title>Thermoactinomyces phylogeny.</title>
        <authorList>
            <person name="Dunlap C."/>
        </authorList>
    </citation>
    <scope>NUCLEOTIDE SEQUENCE [LARGE SCALE GENOMIC DNA]</scope>
    <source>
        <strain evidence="3 4">AMNI-1</strain>
    </source>
</reference>
<dbReference type="PANTHER" id="PTHR37300">
    <property type="entry name" value="UPF0291 PROTEIN CBO2609/CLC_2481"/>
    <property type="match status" value="1"/>
</dbReference>
<comment type="similarity">
    <text evidence="2">Belongs to the UPF0291 family.</text>
</comment>
<evidence type="ECO:0000256" key="2">
    <source>
        <dbReference type="HAMAP-Rule" id="MF_01103"/>
    </source>
</evidence>
<evidence type="ECO:0000313" key="4">
    <source>
        <dbReference type="Proteomes" id="UP000538292"/>
    </source>
</evidence>
<dbReference type="Gene3D" id="1.10.287.540">
    <property type="entry name" value="Helix hairpin bin"/>
    <property type="match status" value="1"/>
</dbReference>
<dbReference type="PANTHER" id="PTHR37300:SF1">
    <property type="entry name" value="UPF0291 PROTEIN YNZC"/>
    <property type="match status" value="1"/>
</dbReference>
<dbReference type="SUPFAM" id="SSF158221">
    <property type="entry name" value="YnzC-like"/>
    <property type="match status" value="1"/>
</dbReference>
<dbReference type="Pfam" id="PF05979">
    <property type="entry name" value="DUF896"/>
    <property type="match status" value="1"/>
</dbReference>
<dbReference type="EMBL" id="JACEOL010000062">
    <property type="protein sequence ID" value="MBA4603617.1"/>
    <property type="molecule type" value="Genomic_DNA"/>
</dbReference>
<gene>
    <name evidence="3" type="ORF">H2C83_15200</name>
</gene>
<dbReference type="AlphaFoldDB" id="A0A7W1XV44"/>
<protein>
    <recommendedName>
        <fullName evidence="2">UPF0291 protein H2C83_15200</fullName>
    </recommendedName>
</protein>
<dbReference type="RefSeq" id="WP_181742089.1">
    <property type="nucleotide sequence ID" value="NZ_JACEOL010000062.1"/>
</dbReference>
<evidence type="ECO:0000313" key="3">
    <source>
        <dbReference type="EMBL" id="MBA4603617.1"/>
    </source>
</evidence>
<proteinExistence type="inferred from homology"/>
<dbReference type="HAMAP" id="MF_01103">
    <property type="entry name" value="UPF0291"/>
    <property type="match status" value="1"/>
</dbReference>
<dbReference type="GO" id="GO:0005737">
    <property type="term" value="C:cytoplasm"/>
    <property type="evidence" value="ECO:0007669"/>
    <property type="project" value="UniProtKB-SubCell"/>
</dbReference>
<name>A0A7W1XV44_9BACL</name>
<sequence length="60" mass="7254">MINKQLIERINQLARKKRTDGLTREEQKEQARLYEIYLDGIRGQVKQQLSRVRFVDKSKH</sequence>